<proteinExistence type="predicted"/>
<dbReference type="AlphaFoldDB" id="A0A8S4FPF8"/>
<name>A0A8S4FPF8_PLUXY</name>
<dbReference type="Proteomes" id="UP000653454">
    <property type="component" value="Unassembled WGS sequence"/>
</dbReference>
<feature type="region of interest" description="Disordered" evidence="1">
    <location>
        <begin position="76"/>
        <end position="108"/>
    </location>
</feature>
<organism evidence="2 3">
    <name type="scientific">Plutella xylostella</name>
    <name type="common">Diamondback moth</name>
    <name type="synonym">Plutella maculipennis</name>
    <dbReference type="NCBI Taxonomy" id="51655"/>
    <lineage>
        <taxon>Eukaryota</taxon>
        <taxon>Metazoa</taxon>
        <taxon>Ecdysozoa</taxon>
        <taxon>Arthropoda</taxon>
        <taxon>Hexapoda</taxon>
        <taxon>Insecta</taxon>
        <taxon>Pterygota</taxon>
        <taxon>Neoptera</taxon>
        <taxon>Endopterygota</taxon>
        <taxon>Lepidoptera</taxon>
        <taxon>Glossata</taxon>
        <taxon>Ditrysia</taxon>
        <taxon>Yponomeutoidea</taxon>
        <taxon>Plutellidae</taxon>
        <taxon>Plutella</taxon>
    </lineage>
</organism>
<evidence type="ECO:0000313" key="3">
    <source>
        <dbReference type="Proteomes" id="UP000653454"/>
    </source>
</evidence>
<feature type="compositionally biased region" description="Acidic residues" evidence="1">
    <location>
        <begin position="89"/>
        <end position="98"/>
    </location>
</feature>
<dbReference type="EMBL" id="CAJHNJ030000040">
    <property type="protein sequence ID" value="CAG9130193.1"/>
    <property type="molecule type" value="Genomic_DNA"/>
</dbReference>
<gene>
    <name evidence="2" type="ORF">PLXY2_LOCUS9828</name>
</gene>
<evidence type="ECO:0000256" key="1">
    <source>
        <dbReference type="SAM" id="MobiDB-lite"/>
    </source>
</evidence>
<comment type="caution">
    <text evidence="2">The sequence shown here is derived from an EMBL/GenBank/DDBJ whole genome shotgun (WGS) entry which is preliminary data.</text>
</comment>
<protein>
    <submittedName>
        <fullName evidence="2">(diamondback moth) hypothetical protein</fullName>
    </submittedName>
</protein>
<evidence type="ECO:0000313" key="2">
    <source>
        <dbReference type="EMBL" id="CAG9130193.1"/>
    </source>
</evidence>
<accession>A0A8S4FPF8</accession>
<reference evidence="2" key="1">
    <citation type="submission" date="2020-11" db="EMBL/GenBank/DDBJ databases">
        <authorList>
            <person name="Whiteford S."/>
        </authorList>
    </citation>
    <scope>NUCLEOTIDE SEQUENCE</scope>
</reference>
<keyword evidence="3" id="KW-1185">Reference proteome</keyword>
<sequence>MLRGDISIYCSTLLLDLHKYKHHMYCLARRRPRRRGNKPRQRARILTLTVIRTTDTMLRGDISTFTYIHTTHVLPREAEAEAARQQAEAESEDTDTNSDTDNRHHAER</sequence>